<dbReference type="InterPro" id="IPR036102">
    <property type="entry name" value="OsmC/Ohrsf"/>
</dbReference>
<organism evidence="1 2">
    <name type="scientific">Dawidia soli</name>
    <dbReference type="NCBI Taxonomy" id="2782352"/>
    <lineage>
        <taxon>Bacteria</taxon>
        <taxon>Pseudomonadati</taxon>
        <taxon>Bacteroidota</taxon>
        <taxon>Cytophagia</taxon>
        <taxon>Cytophagales</taxon>
        <taxon>Chryseotaleaceae</taxon>
        <taxon>Dawidia</taxon>
    </lineage>
</organism>
<protein>
    <submittedName>
        <fullName evidence="1">OsmC family protein</fullName>
    </submittedName>
</protein>
<dbReference type="SUPFAM" id="SSF82784">
    <property type="entry name" value="OsmC-like"/>
    <property type="match status" value="1"/>
</dbReference>
<dbReference type="InterPro" id="IPR052707">
    <property type="entry name" value="OsmC_Ohr_Peroxiredoxin"/>
</dbReference>
<accession>A0AAP2D9M4</accession>
<dbReference type="AlphaFoldDB" id="A0AAP2D9M4"/>
<sequence length="157" mass="17204">MHEHHYNVEITWTGNTGSGTSNYRAYERSHTVTATGKPVIPGSSDPSFRGDRTRYNPEELFLASVSSCHMLWYLHLCAEAGVVVTAYHDQATGVMAETADGGGHFTEMTLFPVVTVADASMITKATALHHEANRLCFIANSCKFPIYHKPSSRVAEA</sequence>
<dbReference type="Proteomes" id="UP001319180">
    <property type="component" value="Unassembled WGS sequence"/>
</dbReference>
<comment type="caution">
    <text evidence="1">The sequence shown here is derived from an EMBL/GenBank/DDBJ whole genome shotgun (WGS) entry which is preliminary data.</text>
</comment>
<dbReference type="Gene3D" id="3.30.300.20">
    <property type="match status" value="1"/>
</dbReference>
<dbReference type="PANTHER" id="PTHR42830:SF2">
    <property type="entry name" value="OSMC_OHR FAMILY PROTEIN"/>
    <property type="match status" value="1"/>
</dbReference>
<proteinExistence type="predicted"/>
<dbReference type="InterPro" id="IPR015946">
    <property type="entry name" value="KH_dom-like_a/b"/>
</dbReference>
<dbReference type="Pfam" id="PF02566">
    <property type="entry name" value="OsmC"/>
    <property type="match status" value="1"/>
</dbReference>
<dbReference type="EMBL" id="JAHESC010000020">
    <property type="protein sequence ID" value="MBT1687794.1"/>
    <property type="molecule type" value="Genomic_DNA"/>
</dbReference>
<reference evidence="1 2" key="1">
    <citation type="submission" date="2021-05" db="EMBL/GenBank/DDBJ databases">
        <title>A Polyphasic approach of four new species of the genus Ohtaekwangia: Ohtaekwangia histidinii sp. nov., Ohtaekwangia cretensis sp. nov., Ohtaekwangia indiensis sp. nov., Ohtaekwangia reichenbachii sp. nov. from diverse environment.</title>
        <authorList>
            <person name="Octaviana S."/>
        </authorList>
    </citation>
    <scope>NUCLEOTIDE SEQUENCE [LARGE SCALE GENOMIC DNA]</scope>
    <source>
        <strain evidence="1 2">PWU37</strain>
    </source>
</reference>
<evidence type="ECO:0000313" key="2">
    <source>
        <dbReference type="Proteomes" id="UP001319180"/>
    </source>
</evidence>
<keyword evidence="2" id="KW-1185">Reference proteome</keyword>
<dbReference type="InterPro" id="IPR003718">
    <property type="entry name" value="OsmC/Ohr_fam"/>
</dbReference>
<dbReference type="PANTHER" id="PTHR42830">
    <property type="entry name" value="OSMOTICALLY INDUCIBLE FAMILY PROTEIN"/>
    <property type="match status" value="1"/>
</dbReference>
<name>A0AAP2D9M4_9BACT</name>
<evidence type="ECO:0000313" key="1">
    <source>
        <dbReference type="EMBL" id="MBT1687794.1"/>
    </source>
</evidence>
<dbReference type="RefSeq" id="WP_254091024.1">
    <property type="nucleotide sequence ID" value="NZ_JAHESC010000020.1"/>
</dbReference>
<gene>
    <name evidence="1" type="ORF">KK078_14595</name>
</gene>